<name>A0A0P6XX79_9CHLR</name>
<keyword evidence="4 7" id="KW-0328">Glycosyltransferase</keyword>
<dbReference type="InterPro" id="IPR011268">
    <property type="entry name" value="Purine_phosphorylase"/>
</dbReference>
<evidence type="ECO:0000256" key="1">
    <source>
        <dbReference type="ARBA" id="ARBA00002678"/>
    </source>
</evidence>
<comment type="function">
    <text evidence="1">The purine nucleoside phosphorylases catalyze the phosphorolytic breakdown of the N-glycosidic bond in the beta-(deoxy)ribonucleoside molecules, with the formation of the corresponding free purine bases and pentose-1-phosphate. Cleaves guanosine, inosine, 2'-deoxyguanosine and 2'-deoxyinosine.</text>
</comment>
<dbReference type="PANTHER" id="PTHR11904">
    <property type="entry name" value="METHYLTHIOADENOSINE/PURINE NUCLEOSIDE PHOSPHORYLASE"/>
    <property type="match status" value="1"/>
</dbReference>
<dbReference type="InterPro" id="IPR011270">
    <property type="entry name" value="Pur_Nuc_Pase_Ino/Guo-sp"/>
</dbReference>
<dbReference type="EC" id="2.4.2.1" evidence="7"/>
<dbReference type="Pfam" id="PF01048">
    <property type="entry name" value="PNP_UDP_1"/>
    <property type="match status" value="1"/>
</dbReference>
<dbReference type="InterPro" id="IPR035994">
    <property type="entry name" value="Nucleoside_phosphorylase_sf"/>
</dbReference>
<feature type="domain" description="Nucleoside phosphorylase" evidence="8">
    <location>
        <begin position="27"/>
        <end position="275"/>
    </location>
</feature>
<dbReference type="STRING" id="229921.ADN01_12105"/>
<evidence type="ECO:0000256" key="6">
    <source>
        <dbReference type="ARBA" id="ARBA00048556"/>
    </source>
</evidence>
<dbReference type="PATRIC" id="fig|229921.5.peg.610"/>
<dbReference type="Gene3D" id="3.40.50.1580">
    <property type="entry name" value="Nucleoside phosphorylase domain"/>
    <property type="match status" value="1"/>
</dbReference>
<dbReference type="GO" id="GO:0009116">
    <property type="term" value="P:nucleoside metabolic process"/>
    <property type="evidence" value="ECO:0007669"/>
    <property type="project" value="InterPro"/>
</dbReference>
<dbReference type="CDD" id="cd09009">
    <property type="entry name" value="PNP-EcPNPII_like"/>
    <property type="match status" value="1"/>
</dbReference>
<proteinExistence type="inferred from homology"/>
<evidence type="ECO:0000259" key="8">
    <source>
        <dbReference type="Pfam" id="PF01048"/>
    </source>
</evidence>
<evidence type="ECO:0000313" key="11">
    <source>
        <dbReference type="Proteomes" id="UP000050501"/>
    </source>
</evidence>
<dbReference type="EMBL" id="LGCM01000042">
    <property type="protein sequence ID" value="KPL80411.1"/>
    <property type="molecule type" value="Genomic_DNA"/>
</dbReference>
<dbReference type="OrthoDB" id="1523230at2"/>
<evidence type="ECO:0000256" key="3">
    <source>
        <dbReference type="ARBA" id="ARBA00006751"/>
    </source>
</evidence>
<comment type="caution">
    <text evidence="10">The sequence shown here is derived from an EMBL/GenBank/DDBJ whole genome shotgun (WGS) entry which is preliminary data.</text>
</comment>
<reference evidence="10 11" key="1">
    <citation type="submission" date="2015-07" db="EMBL/GenBank/DDBJ databases">
        <title>Genome sequence of Levilinea saccharolytica DSM 16555.</title>
        <authorList>
            <person name="Hemp J."/>
            <person name="Ward L.M."/>
            <person name="Pace L.A."/>
            <person name="Fischer W.W."/>
        </authorList>
    </citation>
    <scope>NUCLEOTIDE SEQUENCE [LARGE SCALE GENOMIC DNA]</scope>
    <source>
        <strain evidence="10 11">KIBI-1</strain>
    </source>
</reference>
<keyword evidence="5 7" id="KW-0808">Transferase</keyword>
<evidence type="ECO:0000256" key="2">
    <source>
        <dbReference type="ARBA" id="ARBA00005058"/>
    </source>
</evidence>
<protein>
    <recommendedName>
        <fullName evidence="7">Purine nucleoside phosphorylase</fullName>
        <ecNumber evidence="7">2.4.2.1</ecNumber>
    </recommendedName>
    <alternativeName>
        <fullName evidence="7">Inosine-guanosine phosphorylase</fullName>
    </alternativeName>
</protein>
<dbReference type="GO" id="GO:0004731">
    <property type="term" value="F:purine-nucleoside phosphorylase activity"/>
    <property type="evidence" value="ECO:0007669"/>
    <property type="project" value="UniProtKB-EC"/>
</dbReference>
<dbReference type="PANTHER" id="PTHR11904:SF9">
    <property type="entry name" value="PURINE NUCLEOSIDE PHOSPHORYLASE-RELATED"/>
    <property type="match status" value="1"/>
</dbReference>
<accession>A0A0P6XX79</accession>
<evidence type="ECO:0000313" key="9">
    <source>
        <dbReference type="EMBL" id="KPL80411.1"/>
    </source>
</evidence>
<dbReference type="PIRSF" id="PIRSF000477">
    <property type="entry name" value="PurNPase"/>
    <property type="match status" value="1"/>
</dbReference>
<evidence type="ECO:0000313" key="10">
    <source>
        <dbReference type="EMBL" id="KPL80439.1"/>
    </source>
</evidence>
<evidence type="ECO:0000256" key="4">
    <source>
        <dbReference type="ARBA" id="ARBA00022676"/>
    </source>
</evidence>
<sequence length="278" mass="30201">MELFLTLEQIDEAAQAVRSRLKELPQVGMILGTGLGELGDAVEDAVYVPYPEIPHWPTSTVQGHKGRLVIGRLAGKQVMVLQGRAHYYEGYSMSQVTLCVRVMQRLGVQTLFVTNAAGAIDPSYLPGDLMLIKDHLSLIAMTGPNPLRGPNLPELGERFPDMSQPYDPALRKIALEVAKESGVPMHEGVYASLSGPSFETPADLRFLHIIGAHAVGMSTVPEVIVARHNRMRVLGISGISNKANLDGSTETTHEEVLEAGRVLVPRLKAVVLGVLERM</sequence>
<evidence type="ECO:0000256" key="7">
    <source>
        <dbReference type="PIRNR" id="PIRNR000477"/>
    </source>
</evidence>
<gene>
    <name evidence="9" type="ORF">ADN01_12105</name>
    <name evidence="10" type="ORF">ADN01_12280</name>
</gene>
<comment type="similarity">
    <text evidence="3 7">Belongs to the PNP/MTAP phosphorylase family.</text>
</comment>
<comment type="pathway">
    <text evidence="2 7">Purine metabolism; purine nucleoside salvage.</text>
</comment>
<dbReference type="RefSeq" id="WP_062417597.1">
    <property type="nucleotide sequence ID" value="NZ_DF967974.1"/>
</dbReference>
<dbReference type="InterPro" id="IPR000845">
    <property type="entry name" value="Nucleoside_phosphorylase_d"/>
</dbReference>
<dbReference type="GO" id="GO:0005737">
    <property type="term" value="C:cytoplasm"/>
    <property type="evidence" value="ECO:0007669"/>
    <property type="project" value="TreeGrafter"/>
</dbReference>
<dbReference type="NCBIfam" id="TIGR01700">
    <property type="entry name" value="PNPH"/>
    <property type="match status" value="1"/>
</dbReference>
<dbReference type="SUPFAM" id="SSF53167">
    <property type="entry name" value="Purine and uridine phosphorylases"/>
    <property type="match status" value="1"/>
</dbReference>
<keyword evidence="11" id="KW-1185">Reference proteome</keyword>
<evidence type="ECO:0000256" key="5">
    <source>
        <dbReference type="ARBA" id="ARBA00022679"/>
    </source>
</evidence>
<dbReference type="UniPathway" id="UPA00606"/>
<dbReference type="Proteomes" id="UP000050501">
    <property type="component" value="Unassembled WGS sequence"/>
</dbReference>
<dbReference type="AlphaFoldDB" id="A0A0P6XX79"/>
<dbReference type="NCBIfam" id="NF006054">
    <property type="entry name" value="PRK08202.1"/>
    <property type="match status" value="1"/>
</dbReference>
<dbReference type="EMBL" id="LGCM01000042">
    <property type="protein sequence ID" value="KPL80439.1"/>
    <property type="molecule type" value="Genomic_DNA"/>
</dbReference>
<comment type="catalytic activity">
    <reaction evidence="6">
        <text>a purine 2'-deoxy-D-ribonucleoside + phosphate = a purine nucleobase + 2-deoxy-alpha-D-ribose 1-phosphate</text>
        <dbReference type="Rhea" id="RHEA:36431"/>
        <dbReference type="ChEBI" id="CHEBI:26386"/>
        <dbReference type="ChEBI" id="CHEBI:43474"/>
        <dbReference type="ChEBI" id="CHEBI:57259"/>
        <dbReference type="ChEBI" id="CHEBI:142361"/>
        <dbReference type="EC" id="2.4.2.1"/>
    </reaction>
</comment>
<organism evidence="10 11">
    <name type="scientific">Levilinea saccharolytica</name>
    <dbReference type="NCBI Taxonomy" id="229921"/>
    <lineage>
        <taxon>Bacteria</taxon>
        <taxon>Bacillati</taxon>
        <taxon>Chloroflexota</taxon>
        <taxon>Anaerolineae</taxon>
        <taxon>Anaerolineales</taxon>
        <taxon>Anaerolineaceae</taxon>
        <taxon>Levilinea</taxon>
    </lineage>
</organism>
<dbReference type="NCBIfam" id="TIGR01697">
    <property type="entry name" value="PNPH-PUNA-XAPA"/>
    <property type="match status" value="1"/>
</dbReference>